<reference evidence="4 5" key="1">
    <citation type="submission" date="2022-11" db="EMBL/GenBank/DDBJ databases">
        <title>Minimal conservation of predation-associated metabolite biosynthetic gene clusters underscores biosynthetic potential of Myxococcota including descriptions for ten novel species: Archangium lansinium sp. nov., Myxococcus landrumus sp. nov., Nannocystis bai.</title>
        <authorList>
            <person name="Ahearne A."/>
            <person name="Stevens C."/>
            <person name="Phillips K."/>
        </authorList>
    </citation>
    <scope>NUCLEOTIDE SEQUENCE [LARGE SCALE GENOMIC DNA]</scope>
    <source>
        <strain evidence="4 5">MIWBW</strain>
    </source>
</reference>
<feature type="region of interest" description="Disordered" evidence="1">
    <location>
        <begin position="357"/>
        <end position="408"/>
    </location>
</feature>
<proteinExistence type="predicted"/>
<evidence type="ECO:0000259" key="3">
    <source>
        <dbReference type="Pfam" id="PF08308"/>
    </source>
</evidence>
<evidence type="ECO:0000313" key="4">
    <source>
        <dbReference type="EMBL" id="MCY1076296.1"/>
    </source>
</evidence>
<evidence type="ECO:0000313" key="5">
    <source>
        <dbReference type="Proteomes" id="UP001207654"/>
    </source>
</evidence>
<dbReference type="InterPro" id="IPR013229">
    <property type="entry name" value="PEGA"/>
</dbReference>
<evidence type="ECO:0000256" key="2">
    <source>
        <dbReference type="SAM" id="SignalP"/>
    </source>
</evidence>
<dbReference type="RefSeq" id="WP_267535192.1">
    <property type="nucleotide sequence ID" value="NZ_JAPNKA010000001.1"/>
</dbReference>
<accession>A0ABT4A4K8</accession>
<sequence length="408" mass="44541">MKALALLLLPTLALAAPPPAPRPQRIASILVPMDPVAESSGPKMESYMNEALSEFQGYTLRKPEDLFGLPQDDEALVALKRGKQGYEESVAAFEKKAYEDAELKVRATLKELQKAASAMTASCNPLCDATALYAAVMHQRGDVEEAKLALLDLMALNPTYELDTKRYSRDFISLRVQVATGVHAALRGGATVKSRPAGARVYIDNEFKGYTPLTVSTLPVGKHILRLERPGFRIHGQLIEVSPDDVEASAALQPTDDYKAFDARLDPVASEVMRSNSTSSQSVAALGKALGLERGFVGTVRDLPDTGTTELVLGLFDMKDGKRLGVRRVVLQGDEFGQLKSEMGRLINHLLNNAEGGAEKRVKSSDPLENSHGTDEWNREDRGGKRRDQEKKNKKGDPLEGVNGTEDW</sequence>
<feature type="compositionally biased region" description="Basic and acidic residues" evidence="1">
    <location>
        <begin position="357"/>
        <end position="366"/>
    </location>
</feature>
<comment type="caution">
    <text evidence="4">The sequence shown here is derived from an EMBL/GenBank/DDBJ whole genome shotgun (WGS) entry which is preliminary data.</text>
</comment>
<feature type="compositionally biased region" description="Basic and acidic residues" evidence="1">
    <location>
        <begin position="372"/>
        <end position="398"/>
    </location>
</feature>
<dbReference type="Pfam" id="PF08308">
    <property type="entry name" value="PEGA"/>
    <property type="match status" value="1"/>
</dbReference>
<keyword evidence="2" id="KW-0732">Signal</keyword>
<organism evidence="4 5">
    <name type="scientific">Archangium lansingense</name>
    <dbReference type="NCBI Taxonomy" id="2995310"/>
    <lineage>
        <taxon>Bacteria</taxon>
        <taxon>Pseudomonadati</taxon>
        <taxon>Myxococcota</taxon>
        <taxon>Myxococcia</taxon>
        <taxon>Myxococcales</taxon>
        <taxon>Cystobacterineae</taxon>
        <taxon>Archangiaceae</taxon>
        <taxon>Archangium</taxon>
    </lineage>
</organism>
<feature type="signal peptide" evidence="2">
    <location>
        <begin position="1"/>
        <end position="15"/>
    </location>
</feature>
<evidence type="ECO:0000256" key="1">
    <source>
        <dbReference type="SAM" id="MobiDB-lite"/>
    </source>
</evidence>
<feature type="domain" description="PEGA" evidence="3">
    <location>
        <begin position="191"/>
        <end position="248"/>
    </location>
</feature>
<protein>
    <submittedName>
        <fullName evidence="4">PEGA domain-containing protein</fullName>
    </submittedName>
</protein>
<dbReference type="EMBL" id="JAPNKA010000001">
    <property type="protein sequence ID" value="MCY1076296.1"/>
    <property type="molecule type" value="Genomic_DNA"/>
</dbReference>
<feature type="chain" id="PRO_5046037138" evidence="2">
    <location>
        <begin position="16"/>
        <end position="408"/>
    </location>
</feature>
<keyword evidence="5" id="KW-1185">Reference proteome</keyword>
<dbReference type="Proteomes" id="UP001207654">
    <property type="component" value="Unassembled WGS sequence"/>
</dbReference>
<name>A0ABT4A4K8_9BACT</name>
<gene>
    <name evidence="4" type="ORF">OV287_17605</name>
</gene>